<dbReference type="Gene3D" id="3.90.1150.10">
    <property type="entry name" value="Aspartate Aminotransferase, domain 1"/>
    <property type="match status" value="1"/>
</dbReference>
<dbReference type="GO" id="GO:0008113">
    <property type="term" value="F:peptide-methionine (S)-S-oxide reductase activity"/>
    <property type="evidence" value="ECO:0007669"/>
    <property type="project" value="UniProtKB-EC"/>
</dbReference>
<reference evidence="1" key="1">
    <citation type="submission" date="2013-02" db="EMBL/GenBank/DDBJ databases">
        <title>Comparative genomics of Borrelia species.</title>
        <authorList>
            <person name="Schwan T.G."/>
            <person name="Raffel S.J."/>
            <person name="Porcella S.F."/>
        </authorList>
    </citation>
    <scope>NUCLEOTIDE SEQUENCE [LARGE SCALE GENOMIC DNA]</scope>
    <source>
        <strain evidence="1">YOR</strain>
    </source>
</reference>
<dbReference type="SUPFAM" id="SSF53383">
    <property type="entry name" value="PLP-dependent transferases"/>
    <property type="match status" value="1"/>
</dbReference>
<dbReference type="Proteomes" id="UP000019269">
    <property type="component" value="Chromosome"/>
</dbReference>
<dbReference type="Gene3D" id="3.40.640.10">
    <property type="entry name" value="Type I PLP-dependent aspartate aminotransferase-like (Major domain)"/>
    <property type="match status" value="1"/>
</dbReference>
<name>A0ABM5PGX9_9SPIR</name>
<dbReference type="InterPro" id="IPR015421">
    <property type="entry name" value="PyrdxlP-dep_Trfase_major"/>
</dbReference>
<evidence type="ECO:0000313" key="1">
    <source>
        <dbReference type="EMBL" id="AHH03316.1"/>
    </source>
</evidence>
<keyword evidence="2" id="KW-1185">Reference proteome</keyword>
<accession>A0ABM5PGX9</accession>
<protein>
    <submittedName>
        <fullName evidence="1">Peptide methionine sulfoxide reductase</fullName>
        <ecNumber evidence="1">1.8.4.11</ecNumber>
    </submittedName>
</protein>
<dbReference type="InterPro" id="IPR015422">
    <property type="entry name" value="PyrdxlP-dep_Trfase_small"/>
</dbReference>
<organism evidence="1 2">
    <name type="scientific">Borrelia nietonii YOR</name>
    <dbReference type="NCBI Taxonomy" id="1293576"/>
    <lineage>
        <taxon>Bacteria</taxon>
        <taxon>Pseudomonadati</taxon>
        <taxon>Spirochaetota</taxon>
        <taxon>Spirochaetia</taxon>
        <taxon>Spirochaetales</taxon>
        <taxon>Borreliaceae</taxon>
        <taxon>Borrelia</taxon>
        <taxon>Borrelia nietonii</taxon>
    </lineage>
</organism>
<dbReference type="RefSeq" id="WP_025434019.1">
    <property type="nucleotide sequence ID" value="NZ_CP004146.1"/>
</dbReference>
<dbReference type="EMBL" id="CP004146">
    <property type="protein sequence ID" value="AHH03316.1"/>
    <property type="molecule type" value="Genomic_DNA"/>
</dbReference>
<dbReference type="InterPro" id="IPR015424">
    <property type="entry name" value="PyrdxlP-dep_Trfase"/>
</dbReference>
<dbReference type="EC" id="1.8.4.11" evidence="1"/>
<keyword evidence="1" id="KW-0560">Oxidoreductase</keyword>
<gene>
    <name evidence="1" type="ORF">BHY_0365</name>
</gene>
<evidence type="ECO:0000313" key="2">
    <source>
        <dbReference type="Proteomes" id="UP000019269"/>
    </source>
</evidence>
<proteinExistence type="predicted"/>
<sequence>MCSKSLLSCFPIIKRARFFYLYDIKGKRYLDLYLNGGLNFLGYRVQGLNLILKQTFSRGLTASYPSVFRKQFENILFSFFKEAGSVFIFKFERDAREFLLSLTGQNCFSKPWEEQRGIYEFRAGFNNFRYPMLVNIPMPGCMSISIAIVDNLSRKIEFRDPLDALTLAVARHMLAKILSYEKSSKINFNVFAMPMFKLISRYMFPLYKSEHHNEVFNEYLKNGYLISPSFDIPSLVPLKFSKGDLDGFRKVALRLQDKFGC</sequence>